<keyword evidence="1" id="KW-0378">Hydrolase</keyword>
<feature type="domain" description="Nudix hydrolase" evidence="2">
    <location>
        <begin position="46"/>
        <end position="179"/>
    </location>
</feature>
<reference evidence="3 4" key="1">
    <citation type="submission" date="2019-06" db="EMBL/GenBank/DDBJ databases">
        <title>Sequencing the genomes of 1000 actinobacteria strains.</title>
        <authorList>
            <person name="Klenk H.-P."/>
        </authorList>
    </citation>
    <scope>NUCLEOTIDE SEQUENCE [LARGE SCALE GENOMIC DNA]</scope>
    <source>
        <strain evidence="3 4">DSM 26477</strain>
    </source>
</reference>
<dbReference type="PANTHER" id="PTHR11839:SF31">
    <property type="entry name" value="ADP-RIBOSE PYROPHOSPHATASE"/>
    <property type="match status" value="1"/>
</dbReference>
<evidence type="ECO:0000256" key="1">
    <source>
        <dbReference type="ARBA" id="ARBA00022801"/>
    </source>
</evidence>
<accession>A0A542YJT9</accession>
<sequence length="187" mass="20977">MPEAPLSDLPAPQRVIESEVVFDGHVWDVRRERFAYGDGEIVREFVDHTGAVAILAQDDDGRVLVIRQYRHPIATRDWELPAGLLDVPGEDPLEAAKRELAEEADLEARDWRLLTEFFTSPGGSNELLRVYLATGVTRLPTAFDRSEEEADIELRWVLLDDLLEAISQHRVRNGILVTAALALRVAG</sequence>
<dbReference type="GO" id="GO:0016787">
    <property type="term" value="F:hydrolase activity"/>
    <property type="evidence" value="ECO:0007669"/>
    <property type="project" value="UniProtKB-KW"/>
</dbReference>
<dbReference type="PANTHER" id="PTHR11839">
    <property type="entry name" value="UDP/ADP-SUGAR PYROPHOSPHATASE"/>
    <property type="match status" value="1"/>
</dbReference>
<dbReference type="GO" id="GO:0019693">
    <property type="term" value="P:ribose phosphate metabolic process"/>
    <property type="evidence" value="ECO:0007669"/>
    <property type="project" value="TreeGrafter"/>
</dbReference>
<dbReference type="Pfam" id="PF00293">
    <property type="entry name" value="NUDIX"/>
    <property type="match status" value="1"/>
</dbReference>
<dbReference type="GO" id="GO:0005829">
    <property type="term" value="C:cytosol"/>
    <property type="evidence" value="ECO:0007669"/>
    <property type="project" value="TreeGrafter"/>
</dbReference>
<evidence type="ECO:0000259" key="2">
    <source>
        <dbReference type="PROSITE" id="PS51462"/>
    </source>
</evidence>
<dbReference type="InterPro" id="IPR000086">
    <property type="entry name" value="NUDIX_hydrolase_dom"/>
</dbReference>
<gene>
    <name evidence="3" type="ORF">FB562_1412</name>
</gene>
<evidence type="ECO:0000313" key="4">
    <source>
        <dbReference type="Proteomes" id="UP000317998"/>
    </source>
</evidence>
<organism evidence="3 4">
    <name type="scientific">Homoserinimonas aerilata</name>
    <dbReference type="NCBI Taxonomy" id="1162970"/>
    <lineage>
        <taxon>Bacteria</taxon>
        <taxon>Bacillati</taxon>
        <taxon>Actinomycetota</taxon>
        <taxon>Actinomycetes</taxon>
        <taxon>Micrococcales</taxon>
        <taxon>Microbacteriaceae</taxon>
        <taxon>Homoserinimonas</taxon>
    </lineage>
</organism>
<dbReference type="EMBL" id="VFOM01000001">
    <property type="protein sequence ID" value="TQL48321.1"/>
    <property type="molecule type" value="Genomic_DNA"/>
</dbReference>
<name>A0A542YJT9_9MICO</name>
<evidence type="ECO:0000313" key="3">
    <source>
        <dbReference type="EMBL" id="TQL48321.1"/>
    </source>
</evidence>
<dbReference type="Gene3D" id="3.90.79.10">
    <property type="entry name" value="Nucleoside Triphosphate Pyrophosphohydrolase"/>
    <property type="match status" value="1"/>
</dbReference>
<dbReference type="SUPFAM" id="SSF55811">
    <property type="entry name" value="Nudix"/>
    <property type="match status" value="1"/>
</dbReference>
<dbReference type="CDD" id="cd24158">
    <property type="entry name" value="NUDIX_ADPRase_Rv1700"/>
    <property type="match status" value="1"/>
</dbReference>
<dbReference type="InterPro" id="IPR015797">
    <property type="entry name" value="NUDIX_hydrolase-like_dom_sf"/>
</dbReference>
<dbReference type="AlphaFoldDB" id="A0A542YJT9"/>
<keyword evidence="4" id="KW-1185">Reference proteome</keyword>
<dbReference type="GO" id="GO:0006753">
    <property type="term" value="P:nucleoside phosphate metabolic process"/>
    <property type="evidence" value="ECO:0007669"/>
    <property type="project" value="TreeGrafter"/>
</dbReference>
<dbReference type="Proteomes" id="UP000317998">
    <property type="component" value="Unassembled WGS sequence"/>
</dbReference>
<dbReference type="PROSITE" id="PS51462">
    <property type="entry name" value="NUDIX"/>
    <property type="match status" value="1"/>
</dbReference>
<dbReference type="OrthoDB" id="9806150at2"/>
<comment type="caution">
    <text evidence="3">The sequence shown here is derived from an EMBL/GenBank/DDBJ whole genome shotgun (WGS) entry which is preliminary data.</text>
</comment>
<proteinExistence type="predicted"/>
<protein>
    <submittedName>
        <fullName evidence="3">ADP-ribose pyrophosphatase</fullName>
    </submittedName>
</protein>
<dbReference type="RefSeq" id="WP_141880442.1">
    <property type="nucleotide sequence ID" value="NZ_VFOM01000001.1"/>
</dbReference>